<reference evidence="3 4" key="1">
    <citation type="journal article" date="2016" name="PLoS Pathog.">
        <title>Biosynthesis of antibiotic leucinostatins in bio-control fungus Purpureocillium lilacinum and their inhibition on phytophthora revealed by genome mining.</title>
        <authorList>
            <person name="Wang G."/>
            <person name="Liu Z."/>
            <person name="Lin R."/>
            <person name="Li E."/>
            <person name="Mao Z."/>
            <person name="Ling J."/>
            <person name="Yang Y."/>
            <person name="Yin W.B."/>
            <person name="Xie B."/>
        </authorList>
    </citation>
    <scope>NUCLEOTIDE SEQUENCE [LARGE SCALE GENOMIC DNA]</scope>
    <source>
        <strain evidence="3">170</strain>
    </source>
</reference>
<feature type="transmembrane region" description="Helical" evidence="1">
    <location>
        <begin position="130"/>
        <end position="151"/>
    </location>
</feature>
<dbReference type="AlphaFoldDB" id="A0A179G8Q7"/>
<dbReference type="InterPro" id="IPR056119">
    <property type="entry name" value="DUF7702"/>
</dbReference>
<gene>
    <name evidence="3" type="ORF">VFPPC_13147</name>
</gene>
<evidence type="ECO:0000313" key="3">
    <source>
        <dbReference type="EMBL" id="OAQ74194.1"/>
    </source>
</evidence>
<dbReference type="PANTHER" id="PTHR42109:SF3">
    <property type="entry name" value="INTEGRAL MEMBRANE PROTEIN (AFU_ORTHOLOGUE AFUA_5G00100)"/>
    <property type="match status" value="1"/>
</dbReference>
<comment type="caution">
    <text evidence="3">The sequence shown here is derived from an EMBL/GenBank/DDBJ whole genome shotgun (WGS) entry which is preliminary data.</text>
</comment>
<accession>A0A179G8Q7</accession>
<dbReference type="EMBL" id="LSBJ02000001">
    <property type="protein sequence ID" value="OAQ74194.1"/>
    <property type="molecule type" value="Genomic_DNA"/>
</dbReference>
<name>A0A179G8Q7_METCM</name>
<evidence type="ECO:0000259" key="2">
    <source>
        <dbReference type="Pfam" id="PF24800"/>
    </source>
</evidence>
<keyword evidence="1" id="KW-0812">Transmembrane</keyword>
<dbReference type="GeneID" id="28854918"/>
<evidence type="ECO:0000313" key="4">
    <source>
        <dbReference type="Proteomes" id="UP000078397"/>
    </source>
</evidence>
<dbReference type="RefSeq" id="XP_018150277.1">
    <property type="nucleotide sequence ID" value="XM_018290924.1"/>
</dbReference>
<feature type="transmembrane region" description="Helical" evidence="1">
    <location>
        <begin position="31"/>
        <end position="50"/>
    </location>
</feature>
<proteinExistence type="predicted"/>
<keyword evidence="1" id="KW-1133">Transmembrane helix</keyword>
<dbReference type="Proteomes" id="UP000078397">
    <property type="component" value="Unassembled WGS sequence"/>
</dbReference>
<evidence type="ECO:0000256" key="1">
    <source>
        <dbReference type="SAM" id="Phobius"/>
    </source>
</evidence>
<feature type="domain" description="DUF7702" evidence="2">
    <location>
        <begin position="3"/>
        <end position="233"/>
    </location>
</feature>
<dbReference type="OrthoDB" id="2560628at2759"/>
<dbReference type="Pfam" id="PF24800">
    <property type="entry name" value="DUF7702"/>
    <property type="match status" value="1"/>
</dbReference>
<organism evidence="3 4">
    <name type="scientific">Pochonia chlamydosporia 170</name>
    <dbReference type="NCBI Taxonomy" id="1380566"/>
    <lineage>
        <taxon>Eukaryota</taxon>
        <taxon>Fungi</taxon>
        <taxon>Dikarya</taxon>
        <taxon>Ascomycota</taxon>
        <taxon>Pezizomycotina</taxon>
        <taxon>Sordariomycetes</taxon>
        <taxon>Hypocreomycetidae</taxon>
        <taxon>Hypocreales</taxon>
        <taxon>Clavicipitaceae</taxon>
        <taxon>Pochonia</taxon>
    </lineage>
</organism>
<dbReference type="PANTHER" id="PTHR42109">
    <property type="entry name" value="UNPLACED GENOMIC SCAFFOLD UM_SCAF_CONTIG_1.265, WHOLE GENOME SHOTGUN SEQUENCE"/>
    <property type="match status" value="1"/>
</dbReference>
<protein>
    <submittedName>
        <fullName evidence="3">C6 zinc finger domain-containing protein</fullName>
    </submittedName>
</protein>
<sequence length="264" mass="28628">MKAISVAQLAIYIVLSFPVLFVLYKHGRPGLLGWIYLFAFCMLRVVGSALDISGSTSASLISSIGLSPLILGTSGILHEGREYLKSDRDPKMGWFYVLLYKMLVLGGLAILAVGSSALQGSHPKESDFTLVKVGISIIVFAWVVLLGWTVLTIGQRSAQTDPFAVRAGKQLTWAVLFALIFIGIRVVYTLVALVTSDPSLSPTTGSLTIRVVLSFLPDLISTLILVGAGFMTRHIRRDMMNRGVGRELSPGSKGYQTQERPVIV</sequence>
<dbReference type="KEGG" id="pchm:VFPPC_13147"/>
<feature type="transmembrane region" description="Helical" evidence="1">
    <location>
        <begin position="6"/>
        <end position="24"/>
    </location>
</feature>
<feature type="transmembrane region" description="Helical" evidence="1">
    <location>
        <begin position="98"/>
        <end position="118"/>
    </location>
</feature>
<keyword evidence="4" id="KW-1185">Reference proteome</keyword>
<feature type="transmembrane region" description="Helical" evidence="1">
    <location>
        <begin position="171"/>
        <end position="191"/>
    </location>
</feature>
<keyword evidence="1" id="KW-0472">Membrane</keyword>
<feature type="transmembrane region" description="Helical" evidence="1">
    <location>
        <begin position="56"/>
        <end position="77"/>
    </location>
</feature>
<feature type="transmembrane region" description="Helical" evidence="1">
    <location>
        <begin position="211"/>
        <end position="232"/>
    </location>
</feature>